<dbReference type="Proteomes" id="UP000295621">
    <property type="component" value="Unassembled WGS sequence"/>
</dbReference>
<dbReference type="Pfam" id="PF13649">
    <property type="entry name" value="Methyltransf_25"/>
    <property type="match status" value="1"/>
</dbReference>
<reference evidence="5 6" key="1">
    <citation type="submission" date="2019-02" db="EMBL/GenBank/DDBJ databases">
        <title>Draft genome sequences of novel Actinobacteria.</title>
        <authorList>
            <person name="Sahin N."/>
            <person name="Ay H."/>
            <person name="Saygin H."/>
        </authorList>
    </citation>
    <scope>NUCLEOTIDE SEQUENCE [LARGE SCALE GENOMIC DNA]</scope>
    <source>
        <strain evidence="5 6">KC603</strain>
    </source>
</reference>
<name>A0A4R4RF56_9ACTN</name>
<evidence type="ECO:0000256" key="3">
    <source>
        <dbReference type="ARBA" id="ARBA00022691"/>
    </source>
</evidence>
<evidence type="ECO:0000256" key="1">
    <source>
        <dbReference type="ARBA" id="ARBA00022603"/>
    </source>
</evidence>
<evidence type="ECO:0000313" key="6">
    <source>
        <dbReference type="Proteomes" id="UP000295621"/>
    </source>
</evidence>
<keyword evidence="2 5" id="KW-0808">Transferase</keyword>
<dbReference type="PANTHER" id="PTHR43464:SF19">
    <property type="entry name" value="UBIQUINONE BIOSYNTHESIS O-METHYLTRANSFERASE, MITOCHONDRIAL"/>
    <property type="match status" value="1"/>
</dbReference>
<keyword evidence="3" id="KW-0949">S-adenosyl-L-methionine</keyword>
<dbReference type="Gene3D" id="2.20.130.10">
    <property type="entry name" value="CAC2371-like domains"/>
    <property type="match status" value="1"/>
</dbReference>
<dbReference type="GO" id="GO:0008168">
    <property type="term" value="F:methyltransferase activity"/>
    <property type="evidence" value="ECO:0007669"/>
    <property type="project" value="UniProtKB-KW"/>
</dbReference>
<dbReference type="CDD" id="cd02440">
    <property type="entry name" value="AdoMet_MTases"/>
    <property type="match status" value="1"/>
</dbReference>
<evidence type="ECO:0000259" key="4">
    <source>
        <dbReference type="Pfam" id="PF13649"/>
    </source>
</evidence>
<accession>A0A4R4RF56</accession>
<feature type="domain" description="Methyltransferase" evidence="4">
    <location>
        <begin position="45"/>
        <end position="134"/>
    </location>
</feature>
<proteinExistence type="predicted"/>
<dbReference type="InterPro" id="IPR029063">
    <property type="entry name" value="SAM-dependent_MTases_sf"/>
</dbReference>
<keyword evidence="1 5" id="KW-0489">Methyltransferase</keyword>
<keyword evidence="6" id="KW-1185">Reference proteome</keyword>
<sequence length="259" mass="28543">MTAEYRFYGDLAEWWPLISPPDEYADDAAFAATALESAELPVRQVLELGSGGGHNAVHLKQRFALTLVDLSPQMLEVSRRLNPECEHVEGDMRELRLGRDFDAVFVHDAVGYMLTEDDLARTVATAFAHCRPGGAAVFVPDHTTETFAESTEHGGDDAGDGRGARFLGWTWDPDPADSWVQTEYVLLLREKDGSTESIHETHRTGMFSRDVWHRLLTGAGFEPLVLTRQGDAEEPPRDLFIGHRPGRIGIAGDTVNAAG</sequence>
<protein>
    <submittedName>
        <fullName evidence="5">Class I SAM-dependent methyltransferase</fullName>
    </submittedName>
</protein>
<dbReference type="SUPFAM" id="SSF53335">
    <property type="entry name" value="S-adenosyl-L-methionine-dependent methyltransferases"/>
    <property type="match status" value="1"/>
</dbReference>
<dbReference type="Gene3D" id="3.40.50.150">
    <property type="entry name" value="Vaccinia Virus protein VP39"/>
    <property type="match status" value="1"/>
</dbReference>
<gene>
    <name evidence="5" type="ORF">E1212_24320</name>
</gene>
<dbReference type="RefSeq" id="WP_131987283.1">
    <property type="nucleotide sequence ID" value="NZ_SMKL01000075.1"/>
</dbReference>
<dbReference type="EMBL" id="SMKL01000075">
    <property type="protein sequence ID" value="TDC47399.1"/>
    <property type="molecule type" value="Genomic_DNA"/>
</dbReference>
<evidence type="ECO:0000256" key="2">
    <source>
        <dbReference type="ARBA" id="ARBA00022679"/>
    </source>
</evidence>
<dbReference type="InterPro" id="IPR041698">
    <property type="entry name" value="Methyltransf_25"/>
</dbReference>
<dbReference type="GO" id="GO:0032259">
    <property type="term" value="P:methylation"/>
    <property type="evidence" value="ECO:0007669"/>
    <property type="project" value="UniProtKB-KW"/>
</dbReference>
<dbReference type="AlphaFoldDB" id="A0A4R4RF56"/>
<evidence type="ECO:0000313" key="5">
    <source>
        <dbReference type="EMBL" id="TDC47399.1"/>
    </source>
</evidence>
<comment type="caution">
    <text evidence="5">The sequence shown here is derived from an EMBL/GenBank/DDBJ whole genome shotgun (WGS) entry which is preliminary data.</text>
</comment>
<dbReference type="PANTHER" id="PTHR43464">
    <property type="entry name" value="METHYLTRANSFERASE"/>
    <property type="match status" value="1"/>
</dbReference>
<dbReference type="OrthoDB" id="189743at2"/>
<organism evidence="5 6">
    <name type="scientific">Jiangella ureilytica</name>
    <dbReference type="NCBI Taxonomy" id="2530374"/>
    <lineage>
        <taxon>Bacteria</taxon>
        <taxon>Bacillati</taxon>
        <taxon>Actinomycetota</taxon>
        <taxon>Actinomycetes</taxon>
        <taxon>Jiangellales</taxon>
        <taxon>Jiangellaceae</taxon>
        <taxon>Jiangella</taxon>
    </lineage>
</organism>